<protein>
    <submittedName>
        <fullName evidence="1">Uncharacterized protein</fullName>
    </submittedName>
</protein>
<comment type="caution">
    <text evidence="1">The sequence shown here is derived from an EMBL/GenBank/DDBJ whole genome shotgun (WGS) entry which is preliminary data.</text>
</comment>
<dbReference type="EMBL" id="VDMD01000016">
    <property type="protein sequence ID" value="TRM61444.1"/>
    <property type="molecule type" value="Genomic_DNA"/>
</dbReference>
<dbReference type="AlphaFoldDB" id="A0A550C9H3"/>
<gene>
    <name evidence="1" type="ORF">BD626DRAFT_501023</name>
</gene>
<proteinExistence type="predicted"/>
<name>A0A550C9H3_9AGAR</name>
<dbReference type="Proteomes" id="UP000320762">
    <property type="component" value="Unassembled WGS sequence"/>
</dbReference>
<accession>A0A550C9H3</accession>
<reference evidence="1 2" key="1">
    <citation type="journal article" date="2019" name="New Phytol.">
        <title>Comparative genomics reveals unique wood-decay strategies and fruiting body development in the Schizophyllaceae.</title>
        <authorList>
            <person name="Almasi E."/>
            <person name="Sahu N."/>
            <person name="Krizsan K."/>
            <person name="Balint B."/>
            <person name="Kovacs G.M."/>
            <person name="Kiss B."/>
            <person name="Cseklye J."/>
            <person name="Drula E."/>
            <person name="Henrissat B."/>
            <person name="Nagy I."/>
            <person name="Chovatia M."/>
            <person name="Adam C."/>
            <person name="LaButti K."/>
            <person name="Lipzen A."/>
            <person name="Riley R."/>
            <person name="Grigoriev I.V."/>
            <person name="Nagy L.G."/>
        </authorList>
    </citation>
    <scope>NUCLEOTIDE SEQUENCE [LARGE SCALE GENOMIC DNA]</scope>
    <source>
        <strain evidence="1 2">NL-1724</strain>
    </source>
</reference>
<keyword evidence="2" id="KW-1185">Reference proteome</keyword>
<evidence type="ECO:0000313" key="1">
    <source>
        <dbReference type="EMBL" id="TRM61444.1"/>
    </source>
</evidence>
<sequence>MLGYVVENIKPFNMTSLRHSFLQLAPPRTPSPFSRLGARHLPNRHVPWPVLNVVHAVASLCTADLIAGTDGRPYPCTSFPESTAGSGTLTSLPLALFHRKAPYCRCNTMRDAGSVKGVHRAQTGPSCGHDGRLRGPRKTLTTRDLPQAMPGRVGACRARRTPSISVAFRVFWTLICMQCVPASFLSHPSHSSPDGIFADLTFQLDFSLVLHRAVIVYHIHCVWACYCSLLLQYTNVSLVYVPCREPEYSLAGMIYSLPRDDL</sequence>
<evidence type="ECO:0000313" key="2">
    <source>
        <dbReference type="Proteomes" id="UP000320762"/>
    </source>
</evidence>
<organism evidence="1 2">
    <name type="scientific">Schizophyllum amplum</name>
    <dbReference type="NCBI Taxonomy" id="97359"/>
    <lineage>
        <taxon>Eukaryota</taxon>
        <taxon>Fungi</taxon>
        <taxon>Dikarya</taxon>
        <taxon>Basidiomycota</taxon>
        <taxon>Agaricomycotina</taxon>
        <taxon>Agaricomycetes</taxon>
        <taxon>Agaricomycetidae</taxon>
        <taxon>Agaricales</taxon>
        <taxon>Schizophyllaceae</taxon>
        <taxon>Schizophyllum</taxon>
    </lineage>
</organism>